<dbReference type="InterPro" id="IPR011990">
    <property type="entry name" value="TPR-like_helical_dom_sf"/>
</dbReference>
<reference evidence="4 5" key="1">
    <citation type="journal article" date="2015" name="Genome Biol. Evol.">
        <title>Comparative Genomics of a Bacterivorous Green Alga Reveals Evolutionary Causalities and Consequences of Phago-Mixotrophic Mode of Nutrition.</title>
        <authorList>
            <person name="Burns J.A."/>
            <person name="Paasch A."/>
            <person name="Narechania A."/>
            <person name="Kim E."/>
        </authorList>
    </citation>
    <scope>NUCLEOTIDE SEQUENCE [LARGE SCALE GENOMIC DNA]</scope>
    <source>
        <strain evidence="4 5">PLY_AMNH</strain>
    </source>
</reference>
<keyword evidence="1" id="KW-0677">Repeat</keyword>
<feature type="repeat" description="PPR" evidence="2">
    <location>
        <begin position="348"/>
        <end position="382"/>
    </location>
</feature>
<evidence type="ECO:0000313" key="4">
    <source>
        <dbReference type="EMBL" id="KAK3278762.1"/>
    </source>
</evidence>
<feature type="repeat" description="PPR" evidence="2">
    <location>
        <begin position="232"/>
        <end position="266"/>
    </location>
</feature>
<proteinExistence type="predicted"/>
<dbReference type="Proteomes" id="UP001190700">
    <property type="component" value="Unassembled WGS sequence"/>
</dbReference>
<comment type="caution">
    <text evidence="4">The sequence shown here is derived from an EMBL/GenBank/DDBJ whole genome shotgun (WGS) entry which is preliminary data.</text>
</comment>
<evidence type="ECO:0008006" key="6">
    <source>
        <dbReference type="Google" id="ProtNLM"/>
    </source>
</evidence>
<evidence type="ECO:0000256" key="2">
    <source>
        <dbReference type="PROSITE-ProRule" id="PRU00708"/>
    </source>
</evidence>
<evidence type="ECO:0000313" key="5">
    <source>
        <dbReference type="Proteomes" id="UP001190700"/>
    </source>
</evidence>
<sequence>MAIPRLCQVTAAQRFSRLLSPYQPAALPCGFLGTSTSNPSGTSTEECFAALRTASRKLDVGVENFACVAARRSASSKDAIRGGRFWRPRGQTVSGRLPPVLLDTPRNQQSDVSCFGTCAHTLSPETAMEEQARLVDSTEITAQHSEDLQAASTEASQDTLSIPTETRSPLESRILEAFDLRNHSEAWGHFEELVQSGYARAAHYNIMLRSCSSSKAVRLLIQKMQSDGISPDADTYRALIKSLMFESKSEEARQVLTEMQAAGVKADAKVYSLLKISPDKVFKVRRTRLNEQLKNRKIDKAWSHFEQIVQTGSATLFEYNSMMLKGCDNSAEGRQLMQRMQSAGISPNNVTYGALISLLMLEGKSVDASQVLEEMQAAGVEPDNKTTRILDLSAESVSKINTNKLGALLQRGEHAKAWSHFEQIVQAGTAGIFQYSVMMKGCDNSAEGRQLMQRMQSAGISPNIVTYGSLISLLMVEGKSMEASQVVEELQAAGLEPGSKIKKKLDLSAKSRSKINTERLGALLQRGETAKAWSLFEQIVQAGMADVFQYSVMVKGCASSAEGRQLMQRMQSAGISPNTVTYAMLMRKLQLEGKSVEASQVLEEMQAAGVEASWETKAILRRTS</sequence>
<evidence type="ECO:0000256" key="1">
    <source>
        <dbReference type="ARBA" id="ARBA00022737"/>
    </source>
</evidence>
<keyword evidence="5" id="KW-1185">Reference proteome</keyword>
<feature type="repeat" description="PPR" evidence="2">
    <location>
        <begin position="463"/>
        <end position="497"/>
    </location>
</feature>
<feature type="region of interest" description="Disordered" evidence="3">
    <location>
        <begin position="147"/>
        <end position="166"/>
    </location>
</feature>
<dbReference type="InterPro" id="IPR002885">
    <property type="entry name" value="PPR_rpt"/>
</dbReference>
<protein>
    <recommendedName>
        <fullName evidence="6">Pentacotripeptide-repeat region of PRORP domain-containing protein</fullName>
    </recommendedName>
</protein>
<gene>
    <name evidence="4" type="ORF">CYMTET_13327</name>
</gene>
<name>A0AAE0LBA9_9CHLO</name>
<feature type="compositionally biased region" description="Polar residues" evidence="3">
    <location>
        <begin position="150"/>
        <end position="166"/>
    </location>
</feature>
<feature type="repeat" description="PPR" evidence="2">
    <location>
        <begin position="578"/>
        <end position="612"/>
    </location>
</feature>
<dbReference type="Pfam" id="PF13812">
    <property type="entry name" value="PPR_3"/>
    <property type="match status" value="4"/>
</dbReference>
<dbReference type="AlphaFoldDB" id="A0AAE0LBA9"/>
<organism evidence="4 5">
    <name type="scientific">Cymbomonas tetramitiformis</name>
    <dbReference type="NCBI Taxonomy" id="36881"/>
    <lineage>
        <taxon>Eukaryota</taxon>
        <taxon>Viridiplantae</taxon>
        <taxon>Chlorophyta</taxon>
        <taxon>Pyramimonadophyceae</taxon>
        <taxon>Pyramimonadales</taxon>
        <taxon>Pyramimonadaceae</taxon>
        <taxon>Cymbomonas</taxon>
    </lineage>
</organism>
<dbReference type="PANTHER" id="PTHR45613:SF207">
    <property type="entry name" value="OS08G0300700 PROTEIN"/>
    <property type="match status" value="1"/>
</dbReference>
<dbReference type="NCBIfam" id="TIGR00756">
    <property type="entry name" value="PPR"/>
    <property type="match status" value="2"/>
</dbReference>
<evidence type="ECO:0000256" key="3">
    <source>
        <dbReference type="SAM" id="MobiDB-lite"/>
    </source>
</evidence>
<dbReference type="Gene3D" id="1.25.40.10">
    <property type="entry name" value="Tetratricopeptide repeat domain"/>
    <property type="match status" value="4"/>
</dbReference>
<dbReference type="PANTHER" id="PTHR45613">
    <property type="entry name" value="PENTATRICOPEPTIDE REPEAT-CONTAINING PROTEIN"/>
    <property type="match status" value="1"/>
</dbReference>
<dbReference type="PROSITE" id="PS51375">
    <property type="entry name" value="PPR"/>
    <property type="match status" value="4"/>
</dbReference>
<dbReference type="EMBL" id="LGRX02005293">
    <property type="protein sequence ID" value="KAK3278762.1"/>
    <property type="molecule type" value="Genomic_DNA"/>
</dbReference>
<accession>A0AAE0LBA9</accession>